<name>B8MQV2_TALSN</name>
<sequence length="200" mass="22620">MGLLGRGPSTLRHVALGRAKYCCWFAEDQGSTAISPSVSDCLASFQKKANERDQLSGMSDLQVINIEGLFTYELKPCGYTWSCSFKERYTPPQTEISSHEEHLAPGEDNPLENNEVSQRVEIPVSSKGNEYTPAEDKLIVLLHTFMEERKALFKYDTTNLGKILRIQLAVANIAYGSHVNLRIVIKVFRYIYESKDIRQP</sequence>
<dbReference type="AlphaFoldDB" id="B8MQV2"/>
<dbReference type="Proteomes" id="UP000001745">
    <property type="component" value="Unassembled WGS sequence"/>
</dbReference>
<proteinExistence type="predicted"/>
<evidence type="ECO:0000313" key="2">
    <source>
        <dbReference type="Proteomes" id="UP000001745"/>
    </source>
</evidence>
<gene>
    <name evidence="1" type="ORF">TSTA_053050</name>
</gene>
<dbReference type="InParanoid" id="B8MQV2"/>
<dbReference type="EMBL" id="EQ962659">
    <property type="protein sequence ID" value="EED12787.1"/>
    <property type="molecule type" value="Genomic_DNA"/>
</dbReference>
<dbReference type="OrthoDB" id="4223402at2759"/>
<reference evidence="2" key="1">
    <citation type="journal article" date="2015" name="Genome Announc.">
        <title>Genome sequence of the AIDS-associated pathogen Penicillium marneffei (ATCC18224) and its near taxonomic relative Talaromyces stipitatus (ATCC10500).</title>
        <authorList>
            <person name="Nierman W.C."/>
            <person name="Fedorova-Abrams N.D."/>
            <person name="Andrianopoulos A."/>
        </authorList>
    </citation>
    <scope>NUCLEOTIDE SEQUENCE [LARGE SCALE GENOMIC DNA]</scope>
    <source>
        <strain evidence="2">ATCC 10500 / CBS 375.48 / QM 6759 / NRRL 1006</strain>
    </source>
</reference>
<organism evidence="1 2">
    <name type="scientific">Talaromyces stipitatus (strain ATCC 10500 / CBS 375.48 / QM 6759 / NRRL 1006)</name>
    <name type="common">Penicillium stipitatum</name>
    <dbReference type="NCBI Taxonomy" id="441959"/>
    <lineage>
        <taxon>Eukaryota</taxon>
        <taxon>Fungi</taxon>
        <taxon>Dikarya</taxon>
        <taxon>Ascomycota</taxon>
        <taxon>Pezizomycotina</taxon>
        <taxon>Eurotiomycetes</taxon>
        <taxon>Eurotiomycetidae</taxon>
        <taxon>Eurotiales</taxon>
        <taxon>Trichocomaceae</taxon>
        <taxon>Talaromyces</taxon>
        <taxon>Talaromyces sect. Talaromyces</taxon>
    </lineage>
</organism>
<dbReference type="HOGENOM" id="CLU_1367057_0_0_1"/>
<dbReference type="PhylomeDB" id="B8MQV2"/>
<protein>
    <submittedName>
        <fullName evidence="1">Uncharacterized protein</fullName>
    </submittedName>
</protein>
<evidence type="ECO:0000313" key="1">
    <source>
        <dbReference type="EMBL" id="EED12787.1"/>
    </source>
</evidence>
<dbReference type="VEuPathDB" id="FungiDB:TSTA_053050"/>
<dbReference type="GeneID" id="8098254"/>
<dbReference type="RefSeq" id="XP_002486898.1">
    <property type="nucleotide sequence ID" value="XM_002486853.1"/>
</dbReference>
<accession>B8MQV2</accession>
<keyword evidence="2" id="KW-1185">Reference proteome</keyword>